<organism evidence="2">
    <name type="scientific">uncultured Adhaeribacter sp</name>
    <dbReference type="NCBI Taxonomy" id="448109"/>
    <lineage>
        <taxon>Bacteria</taxon>
        <taxon>Pseudomonadati</taxon>
        <taxon>Bacteroidota</taxon>
        <taxon>Cytophagia</taxon>
        <taxon>Cytophagales</taxon>
        <taxon>Hymenobacteraceae</taxon>
        <taxon>Adhaeribacter</taxon>
        <taxon>environmental samples</taxon>
    </lineage>
</organism>
<dbReference type="SMART" id="SM00507">
    <property type="entry name" value="HNHc"/>
    <property type="match status" value="1"/>
</dbReference>
<evidence type="ECO:0000313" key="2">
    <source>
        <dbReference type="EMBL" id="CAA9275093.1"/>
    </source>
</evidence>
<dbReference type="GO" id="GO:0003676">
    <property type="term" value="F:nucleic acid binding"/>
    <property type="evidence" value="ECO:0007669"/>
    <property type="project" value="InterPro"/>
</dbReference>
<reference evidence="2" key="1">
    <citation type="submission" date="2020-02" db="EMBL/GenBank/DDBJ databases">
        <authorList>
            <person name="Meier V. D."/>
        </authorList>
    </citation>
    <scope>NUCLEOTIDE SEQUENCE</scope>
    <source>
        <strain evidence="2">AVDCRST_MAG95</strain>
    </source>
</reference>
<proteinExistence type="predicted"/>
<dbReference type="GO" id="GO:0008270">
    <property type="term" value="F:zinc ion binding"/>
    <property type="evidence" value="ECO:0007669"/>
    <property type="project" value="InterPro"/>
</dbReference>
<dbReference type="InterPro" id="IPR002711">
    <property type="entry name" value="HNH"/>
</dbReference>
<accession>A0A6J4JF48</accession>
<dbReference type="CDD" id="cd00085">
    <property type="entry name" value="HNHc"/>
    <property type="match status" value="1"/>
</dbReference>
<dbReference type="AlphaFoldDB" id="A0A6J4JF48"/>
<dbReference type="Pfam" id="PF01844">
    <property type="entry name" value="HNH"/>
    <property type="match status" value="1"/>
</dbReference>
<name>A0A6J4JF48_9BACT</name>
<sequence length="189" mass="21639">MQEHQSMLDQSSYSEPESAISYALPFKMLKLKFAWQSRVLFFDPAEIYRRLPIDYFKRLQSQLVFKDMFPDRQTGFCSCGCGSALAGRRRRWATDDCAKFALAVWAIIDGQAGTFEYYVAKYKGRKCAVCGSRRQLKVDHIVPVKHGGGGCWLSNFQLMCHSCHVEKTNTDFGWKQKASKTESTEVYSP</sequence>
<dbReference type="EMBL" id="CADCTJ010000940">
    <property type="protein sequence ID" value="CAA9275093.1"/>
    <property type="molecule type" value="Genomic_DNA"/>
</dbReference>
<protein>
    <recommendedName>
        <fullName evidence="1">HNH nuclease domain-containing protein</fullName>
    </recommendedName>
</protein>
<dbReference type="Gene3D" id="1.10.30.50">
    <property type="match status" value="1"/>
</dbReference>
<dbReference type="GO" id="GO:0004519">
    <property type="term" value="F:endonuclease activity"/>
    <property type="evidence" value="ECO:0007669"/>
    <property type="project" value="InterPro"/>
</dbReference>
<evidence type="ECO:0000259" key="1">
    <source>
        <dbReference type="SMART" id="SM00507"/>
    </source>
</evidence>
<feature type="domain" description="HNH nuclease" evidence="1">
    <location>
        <begin position="113"/>
        <end position="165"/>
    </location>
</feature>
<dbReference type="InterPro" id="IPR003615">
    <property type="entry name" value="HNH_nuc"/>
</dbReference>
<gene>
    <name evidence="2" type="ORF">AVDCRST_MAG95-2977</name>
</gene>